<evidence type="ECO:0000313" key="1">
    <source>
        <dbReference type="EMBL" id="CAF0741426.1"/>
    </source>
</evidence>
<name>A0A813NW51_ADIRI</name>
<dbReference type="InterPro" id="IPR008775">
    <property type="entry name" value="Phytyl_CoA_dOase-like"/>
</dbReference>
<dbReference type="OrthoDB" id="2328924at2759"/>
<gene>
    <name evidence="1" type="ORF">EDS130_LOCUS1758</name>
</gene>
<dbReference type="EMBL" id="CAJNOJ010000004">
    <property type="protein sequence ID" value="CAF0741426.1"/>
    <property type="molecule type" value="Genomic_DNA"/>
</dbReference>
<dbReference type="AlphaFoldDB" id="A0A813NW51"/>
<dbReference type="SUPFAM" id="SSF51197">
    <property type="entry name" value="Clavaminate synthase-like"/>
    <property type="match status" value="1"/>
</dbReference>
<proteinExistence type="predicted"/>
<dbReference type="PANTHER" id="PTHR31630:SF6">
    <property type="entry name" value="PHYTANOYL-COA DIOXYGENASE-RELATED"/>
    <property type="match status" value="1"/>
</dbReference>
<organism evidence="1 2">
    <name type="scientific">Adineta ricciae</name>
    <name type="common">Rotifer</name>
    <dbReference type="NCBI Taxonomy" id="249248"/>
    <lineage>
        <taxon>Eukaryota</taxon>
        <taxon>Metazoa</taxon>
        <taxon>Spiralia</taxon>
        <taxon>Gnathifera</taxon>
        <taxon>Rotifera</taxon>
        <taxon>Eurotatoria</taxon>
        <taxon>Bdelloidea</taxon>
        <taxon>Adinetida</taxon>
        <taxon>Adinetidae</taxon>
        <taxon>Adineta</taxon>
    </lineage>
</organism>
<accession>A0A813NW51</accession>
<evidence type="ECO:0000313" key="2">
    <source>
        <dbReference type="Proteomes" id="UP000663852"/>
    </source>
</evidence>
<protein>
    <recommendedName>
        <fullName evidence="3">Phytanoyl-CoA dioxygenase</fullName>
    </recommendedName>
</protein>
<evidence type="ECO:0008006" key="3">
    <source>
        <dbReference type="Google" id="ProtNLM"/>
    </source>
</evidence>
<comment type="caution">
    <text evidence="1">The sequence shown here is derived from an EMBL/GenBank/DDBJ whole genome shotgun (WGS) entry which is preliminary data.</text>
</comment>
<reference evidence="1" key="1">
    <citation type="submission" date="2021-02" db="EMBL/GenBank/DDBJ databases">
        <authorList>
            <person name="Nowell W R."/>
        </authorList>
    </citation>
    <scope>NUCLEOTIDE SEQUENCE</scope>
</reference>
<dbReference type="Pfam" id="PF05721">
    <property type="entry name" value="PhyH"/>
    <property type="match status" value="1"/>
</dbReference>
<dbReference type="Proteomes" id="UP000663852">
    <property type="component" value="Unassembled WGS sequence"/>
</dbReference>
<dbReference type="PANTHER" id="PTHR31630">
    <property type="entry name" value="PHYTANOYL-COA DIOXYGENASE-RELATED-RELATED"/>
    <property type="match status" value="1"/>
</dbReference>
<dbReference type="Gene3D" id="2.60.120.620">
    <property type="entry name" value="q2cbj1_9rhob like domain"/>
    <property type="match status" value="1"/>
</dbReference>
<sequence length="356" mass="40803">MSSVNQSADQFQPPVVPRDAEGYVKSFNLSGSDGPEVAAEARAFFEKYGFVVFSNVFTPEQCETTIADIWDVIESAVGQPIRHNEKLWDHPLWYRTGITNEGIIGHASLWTRQILLNRQSAALHAAYAAILGTEDLLVNHDRYGMFRPTRDYPECATTTNLHLDMNPWAYIEDPDNSYQIQFLGKMRYRNDDCWIEENNEPGCAKIGELHVQGLVNLADNLEEDGGFWLVPGFHRYMAQWAQEHPSLRKKFGRHSRFLVFDKDYVPDMYAAACHVSTRAGSAILWDQRTMHGSRANDSRRPRLAQFFKMFPRQNPSMTPERAEYRRQGILSKLKKVNLDPQTDLTPLGRKLFGLDD</sequence>